<dbReference type="Pfam" id="PF03870">
    <property type="entry name" value="RNA_pol_Rpb8"/>
    <property type="match status" value="1"/>
</dbReference>
<keyword evidence="5" id="KW-1185">Reference proteome</keyword>
<keyword evidence="2" id="KW-0150">Chloroplast</keyword>
<dbReference type="GO" id="GO:0006351">
    <property type="term" value="P:DNA-templated transcription"/>
    <property type="evidence" value="ECO:0007669"/>
    <property type="project" value="InterPro"/>
</dbReference>
<proteinExistence type="predicted"/>
<sequence>MGGKVFKYSEDKGVVFVYTSFGGLLMQLSGEPKVLPAQSFAVDKRVYLFVRKVAAA</sequence>
<evidence type="ECO:0000256" key="2">
    <source>
        <dbReference type="ARBA" id="ARBA00022528"/>
    </source>
</evidence>
<dbReference type="GO" id="GO:0009507">
    <property type="term" value="C:chloroplast"/>
    <property type="evidence" value="ECO:0007669"/>
    <property type="project" value="UniProtKB-SubCell"/>
</dbReference>
<reference evidence="4 5" key="1">
    <citation type="submission" date="2017-03" db="EMBL/GenBank/DDBJ databases">
        <title>WGS assembly of Porphyra umbilicalis.</title>
        <authorList>
            <person name="Brawley S.H."/>
            <person name="Blouin N.A."/>
            <person name="Ficko-Blean E."/>
            <person name="Wheeler G.L."/>
            <person name="Lohr M."/>
            <person name="Goodson H.V."/>
            <person name="Jenkins J.W."/>
            <person name="Blaby-Haas C.E."/>
            <person name="Helliwell K.E."/>
            <person name="Chan C."/>
            <person name="Marriage T."/>
            <person name="Bhattacharya D."/>
            <person name="Klein A.S."/>
            <person name="Badis Y."/>
            <person name="Brodie J."/>
            <person name="Cao Y."/>
            <person name="Collen J."/>
            <person name="Dittami S.M."/>
            <person name="Gachon C.M."/>
            <person name="Green B.R."/>
            <person name="Karpowicz S."/>
            <person name="Kim J.W."/>
            <person name="Kudahl U."/>
            <person name="Lin S."/>
            <person name="Michel G."/>
            <person name="Mittag M."/>
            <person name="Olson B.J."/>
            <person name="Pangilinan J."/>
            <person name="Peng Y."/>
            <person name="Qiu H."/>
            <person name="Shu S."/>
            <person name="Singer J.T."/>
            <person name="Smith A.G."/>
            <person name="Sprecher B.N."/>
            <person name="Wagner V."/>
            <person name="Wang W."/>
            <person name="Wang Z.-Y."/>
            <person name="Yan J."/>
            <person name="Yarish C."/>
            <person name="Zoeuner-Riek S."/>
            <person name="Zhuang Y."/>
            <person name="Zou Y."/>
            <person name="Lindquist E.A."/>
            <person name="Grimwood J."/>
            <person name="Barry K."/>
            <person name="Rokhsar D.S."/>
            <person name="Schmutz J."/>
            <person name="Stiller J.W."/>
            <person name="Grossman A.R."/>
            <person name="Prochnik S.E."/>
        </authorList>
    </citation>
    <scope>NUCLEOTIDE SEQUENCE [LARGE SCALE GENOMIC DNA]</scope>
    <source>
        <strain evidence="4">4086291</strain>
    </source>
</reference>
<dbReference type="Gene3D" id="2.40.50.140">
    <property type="entry name" value="Nucleic acid-binding proteins"/>
    <property type="match status" value="1"/>
</dbReference>
<name>A0A1X6PCV9_PORUM</name>
<gene>
    <name evidence="4" type="ORF">BU14_0108s0030</name>
</gene>
<organism evidence="4 5">
    <name type="scientific">Porphyra umbilicalis</name>
    <name type="common">Purple laver</name>
    <name type="synonym">Red alga</name>
    <dbReference type="NCBI Taxonomy" id="2786"/>
    <lineage>
        <taxon>Eukaryota</taxon>
        <taxon>Rhodophyta</taxon>
        <taxon>Bangiophyceae</taxon>
        <taxon>Bangiales</taxon>
        <taxon>Bangiaceae</taxon>
        <taxon>Porphyra</taxon>
    </lineage>
</organism>
<protein>
    <submittedName>
        <fullName evidence="4">Uncharacterized protein</fullName>
    </submittedName>
</protein>
<evidence type="ECO:0000313" key="4">
    <source>
        <dbReference type="EMBL" id="OSX78483.1"/>
    </source>
</evidence>
<accession>A0A1X6PCV9</accession>
<evidence type="ECO:0000256" key="3">
    <source>
        <dbReference type="ARBA" id="ARBA00022640"/>
    </source>
</evidence>
<evidence type="ECO:0000256" key="1">
    <source>
        <dbReference type="ARBA" id="ARBA00004229"/>
    </source>
</evidence>
<comment type="subcellular location">
    <subcellularLocation>
        <location evidence="1">Plastid</location>
        <location evidence="1">Chloroplast</location>
    </subcellularLocation>
</comment>
<dbReference type="SUPFAM" id="SSF50249">
    <property type="entry name" value="Nucleic acid-binding proteins"/>
    <property type="match status" value="1"/>
</dbReference>
<keyword evidence="3" id="KW-0934">Plastid</keyword>
<dbReference type="AlphaFoldDB" id="A0A1X6PCV9"/>
<dbReference type="Proteomes" id="UP000218209">
    <property type="component" value="Unassembled WGS sequence"/>
</dbReference>
<dbReference type="InterPro" id="IPR005570">
    <property type="entry name" value="RPABC3"/>
</dbReference>
<dbReference type="OrthoDB" id="20018at2759"/>
<dbReference type="EMBL" id="KV918812">
    <property type="protein sequence ID" value="OSX78483.1"/>
    <property type="molecule type" value="Genomic_DNA"/>
</dbReference>
<evidence type="ECO:0000313" key="5">
    <source>
        <dbReference type="Proteomes" id="UP000218209"/>
    </source>
</evidence>
<dbReference type="InterPro" id="IPR012340">
    <property type="entry name" value="NA-bd_OB-fold"/>
</dbReference>
<dbReference type="GO" id="GO:0003899">
    <property type="term" value="F:DNA-directed RNA polymerase activity"/>
    <property type="evidence" value="ECO:0007669"/>
    <property type="project" value="InterPro"/>
</dbReference>